<feature type="domain" description="Acyl-CoA thioesterase-like N-terminal HotDog" evidence="4">
    <location>
        <begin position="33"/>
        <end position="110"/>
    </location>
</feature>
<sequence length="292" mass="32968">MTNQALDELLTLLALEPLDEGLYRGQSTDLGFGAVFGGQVMGQALAAAKYTLEPDRPVHSFHSYFLRPGDVNKPIIYDVETIRDGKTTSTRRVQALQHGKPIFYMTASFQQPVAGFEHQAPMPKIAGPEEIAPESERIKALAQYLPTSVRDKWLSSKPIEMRQVNYVNPMQPEKVEPVNYIWLKANGCLPDDPRIHKYLLAYASDFNFLPTALMPHGRSFWDRELQVATIDHSMWFHQDFRFDDWLLFAIESPRAIAGRGLVQGRFYTQDGTLVATAMQEGIIRPRGASAEL</sequence>
<dbReference type="Gene3D" id="2.40.160.210">
    <property type="entry name" value="Acyl-CoA thioesterase, double hotdog domain"/>
    <property type="match status" value="1"/>
</dbReference>
<evidence type="ECO:0000313" key="5">
    <source>
        <dbReference type="EMBL" id="MFD1007413.1"/>
    </source>
</evidence>
<keyword evidence="2" id="KW-0378">Hydrolase</keyword>
<dbReference type="InterPro" id="IPR003703">
    <property type="entry name" value="Acyl_CoA_thio"/>
</dbReference>
<dbReference type="InterPro" id="IPR042171">
    <property type="entry name" value="Acyl-CoA_hotdog"/>
</dbReference>
<dbReference type="Proteomes" id="UP001597048">
    <property type="component" value="Unassembled WGS sequence"/>
</dbReference>
<organism evidence="5 6">
    <name type="scientific">Oceanisphaera ostreae</name>
    <dbReference type="NCBI Taxonomy" id="914151"/>
    <lineage>
        <taxon>Bacteria</taxon>
        <taxon>Pseudomonadati</taxon>
        <taxon>Pseudomonadota</taxon>
        <taxon>Gammaproteobacteria</taxon>
        <taxon>Aeromonadales</taxon>
        <taxon>Aeromonadaceae</taxon>
        <taxon>Oceanisphaera</taxon>
    </lineage>
</organism>
<dbReference type="Pfam" id="PF13622">
    <property type="entry name" value="4HBT_3"/>
    <property type="match status" value="1"/>
</dbReference>
<gene>
    <name evidence="5" type="primary">tesB</name>
    <name evidence="5" type="ORF">ACFQ1C_04470</name>
</gene>
<evidence type="ECO:0000259" key="3">
    <source>
        <dbReference type="Pfam" id="PF02551"/>
    </source>
</evidence>
<reference evidence="6" key="1">
    <citation type="journal article" date="2019" name="Int. J. Syst. Evol. Microbiol.">
        <title>The Global Catalogue of Microorganisms (GCM) 10K type strain sequencing project: providing services to taxonomists for standard genome sequencing and annotation.</title>
        <authorList>
            <consortium name="The Broad Institute Genomics Platform"/>
            <consortium name="The Broad Institute Genome Sequencing Center for Infectious Disease"/>
            <person name="Wu L."/>
            <person name="Ma J."/>
        </authorList>
    </citation>
    <scope>NUCLEOTIDE SEQUENCE [LARGE SCALE GENOMIC DNA]</scope>
    <source>
        <strain evidence="6">CCUG 60525</strain>
    </source>
</reference>
<evidence type="ECO:0000313" key="6">
    <source>
        <dbReference type="Proteomes" id="UP001597048"/>
    </source>
</evidence>
<dbReference type="PANTHER" id="PTHR11066:SF34">
    <property type="entry name" value="ACYL-COENZYME A THIOESTERASE 8"/>
    <property type="match status" value="1"/>
</dbReference>
<feature type="domain" description="Acyl-CoA thioesterase 2 C-terminal" evidence="3">
    <location>
        <begin position="157"/>
        <end position="281"/>
    </location>
</feature>
<dbReference type="InterPro" id="IPR025652">
    <property type="entry name" value="TesB_C"/>
</dbReference>
<dbReference type="NCBIfam" id="TIGR00189">
    <property type="entry name" value="tesB"/>
    <property type="match status" value="1"/>
</dbReference>
<evidence type="ECO:0000256" key="1">
    <source>
        <dbReference type="ARBA" id="ARBA00006538"/>
    </source>
</evidence>
<accession>A0ABW3KE88</accession>
<evidence type="ECO:0000259" key="4">
    <source>
        <dbReference type="Pfam" id="PF13622"/>
    </source>
</evidence>
<dbReference type="CDD" id="cd03445">
    <property type="entry name" value="Thioesterase_II_repeat2"/>
    <property type="match status" value="1"/>
</dbReference>
<name>A0ABW3KE88_9GAMM</name>
<comment type="similarity">
    <text evidence="1">Belongs to the C/M/P thioester hydrolase family.</text>
</comment>
<dbReference type="Pfam" id="PF02551">
    <property type="entry name" value="Acyl_CoA_thio"/>
    <property type="match status" value="1"/>
</dbReference>
<dbReference type="InterPro" id="IPR049449">
    <property type="entry name" value="TesB_ACOT8-like_N"/>
</dbReference>
<dbReference type="PANTHER" id="PTHR11066">
    <property type="entry name" value="ACYL-COA THIOESTERASE"/>
    <property type="match status" value="1"/>
</dbReference>
<dbReference type="CDD" id="cd03444">
    <property type="entry name" value="Thioesterase_II_repeat1"/>
    <property type="match status" value="1"/>
</dbReference>
<dbReference type="RefSeq" id="WP_379557345.1">
    <property type="nucleotide sequence ID" value="NZ_JBHTJS010000012.1"/>
</dbReference>
<proteinExistence type="inferred from homology"/>
<comment type="caution">
    <text evidence="5">The sequence shown here is derived from an EMBL/GenBank/DDBJ whole genome shotgun (WGS) entry which is preliminary data.</text>
</comment>
<dbReference type="EMBL" id="JBHTJS010000012">
    <property type="protein sequence ID" value="MFD1007413.1"/>
    <property type="molecule type" value="Genomic_DNA"/>
</dbReference>
<keyword evidence="6" id="KW-1185">Reference proteome</keyword>
<protein>
    <submittedName>
        <fullName evidence="5">Acyl-CoA thioesterase II</fullName>
    </submittedName>
</protein>
<evidence type="ECO:0000256" key="2">
    <source>
        <dbReference type="ARBA" id="ARBA00022801"/>
    </source>
</evidence>
<dbReference type="SUPFAM" id="SSF54637">
    <property type="entry name" value="Thioesterase/thiol ester dehydrase-isomerase"/>
    <property type="match status" value="2"/>
</dbReference>
<dbReference type="InterPro" id="IPR029069">
    <property type="entry name" value="HotDog_dom_sf"/>
</dbReference>